<dbReference type="OrthoDB" id="10250458at2759"/>
<dbReference type="InParanoid" id="A0A0L0HF12"/>
<protein>
    <recommendedName>
        <fullName evidence="3">Nucleotide exchange factor Fes1 domain-containing protein</fullName>
    </recommendedName>
</protein>
<dbReference type="GO" id="GO:0000774">
    <property type="term" value="F:adenyl-nucleotide exchange factor activity"/>
    <property type="evidence" value="ECO:0007669"/>
    <property type="project" value="TreeGrafter"/>
</dbReference>
<dbReference type="EMBL" id="KQ257457">
    <property type="protein sequence ID" value="KNC99601.1"/>
    <property type="molecule type" value="Genomic_DNA"/>
</dbReference>
<dbReference type="InterPro" id="IPR050693">
    <property type="entry name" value="Hsp70_NEF-Inhibitors"/>
</dbReference>
<dbReference type="STRING" id="645134.A0A0L0HF12"/>
<sequence>MPNRPTQSELLQWAVTHTTDESSAIPERPVTREPIDPKWIDVILGKDDAVKMKECVETIRGTEKSLDDKLAAFDELEMLVESLDNANDLRPLSLWTPIIDQLSSQEPKMRMYAAWVLGTAVQNNPRSQTDFLDSGGLGPILRVLASDPDEEVRAKALYCVSGAIRHNRALFDAFVDGNGFRTLASVAGDANPALLKRVVFLWRSLIEQEEPEVASRAVQAAQENGVPAMALDQTAGETEDADLVEKCLELLFTLVTKYRSTLLIDLLVRIRDEIIPIVRERFGPQSHSGMVSLDLIKQLEEALEAI</sequence>
<dbReference type="PANTHER" id="PTHR19316:SF18">
    <property type="entry name" value="HSP70-BINDING PROTEIN 1"/>
    <property type="match status" value="1"/>
</dbReference>
<feature type="domain" description="Nucleotide exchange factor Fes1" evidence="3">
    <location>
        <begin position="9"/>
        <end position="89"/>
    </location>
</feature>
<dbReference type="InterPro" id="IPR013918">
    <property type="entry name" value="Nucleotide_exch_fac_Fes1"/>
</dbReference>
<dbReference type="GO" id="GO:0005783">
    <property type="term" value="C:endoplasmic reticulum"/>
    <property type="evidence" value="ECO:0007669"/>
    <property type="project" value="TreeGrafter"/>
</dbReference>
<proteinExistence type="inferred from homology"/>
<evidence type="ECO:0000313" key="5">
    <source>
        <dbReference type="Proteomes" id="UP000053201"/>
    </source>
</evidence>
<dbReference type="RefSeq" id="XP_016607641.1">
    <property type="nucleotide sequence ID" value="XM_016753227.1"/>
</dbReference>
<dbReference type="SUPFAM" id="SSF48371">
    <property type="entry name" value="ARM repeat"/>
    <property type="match status" value="1"/>
</dbReference>
<reference evidence="4 5" key="1">
    <citation type="submission" date="2009-08" db="EMBL/GenBank/DDBJ databases">
        <title>The Genome Sequence of Spizellomyces punctatus strain DAOM BR117.</title>
        <authorList>
            <consortium name="The Broad Institute Genome Sequencing Platform"/>
            <person name="Russ C."/>
            <person name="Cuomo C."/>
            <person name="Shea T."/>
            <person name="Young S.K."/>
            <person name="Zeng Q."/>
            <person name="Koehrsen M."/>
            <person name="Haas B."/>
            <person name="Borodovsky M."/>
            <person name="Guigo R."/>
            <person name="Alvarado L."/>
            <person name="Berlin A."/>
            <person name="Bochicchio J."/>
            <person name="Borenstein D."/>
            <person name="Chapman S."/>
            <person name="Chen Z."/>
            <person name="Engels R."/>
            <person name="Freedman E."/>
            <person name="Gellesch M."/>
            <person name="Goldberg J."/>
            <person name="Griggs A."/>
            <person name="Gujja S."/>
            <person name="Heiman D."/>
            <person name="Hepburn T."/>
            <person name="Howarth C."/>
            <person name="Jen D."/>
            <person name="Larson L."/>
            <person name="Lewis B."/>
            <person name="Mehta T."/>
            <person name="Park D."/>
            <person name="Pearson M."/>
            <person name="Roberts A."/>
            <person name="Saif S."/>
            <person name="Shenoy N."/>
            <person name="Sisk P."/>
            <person name="Stolte C."/>
            <person name="Sykes S."/>
            <person name="Thomson T."/>
            <person name="Walk T."/>
            <person name="White J."/>
            <person name="Yandava C."/>
            <person name="Burger G."/>
            <person name="Gray M.W."/>
            <person name="Holland P.W.H."/>
            <person name="King N."/>
            <person name="Lang F.B.F."/>
            <person name="Roger A.J."/>
            <person name="Ruiz-Trillo I."/>
            <person name="Lander E."/>
            <person name="Nusbaum C."/>
        </authorList>
    </citation>
    <scope>NUCLEOTIDE SEQUENCE [LARGE SCALE GENOMIC DNA]</scope>
    <source>
        <strain evidence="4 5">DAOM BR117</strain>
    </source>
</reference>
<accession>A0A0L0HF12</accession>
<dbReference type="Proteomes" id="UP000053201">
    <property type="component" value="Unassembled WGS sequence"/>
</dbReference>
<dbReference type="OMA" id="LHWSIAN"/>
<dbReference type="eggNOG" id="KOG2160">
    <property type="taxonomic scope" value="Eukaryota"/>
</dbReference>
<keyword evidence="5" id="KW-1185">Reference proteome</keyword>
<evidence type="ECO:0000259" key="3">
    <source>
        <dbReference type="Pfam" id="PF08609"/>
    </source>
</evidence>
<name>A0A0L0HF12_SPIPD</name>
<dbReference type="InterPro" id="IPR016024">
    <property type="entry name" value="ARM-type_fold"/>
</dbReference>
<dbReference type="InterPro" id="IPR011989">
    <property type="entry name" value="ARM-like"/>
</dbReference>
<organism evidence="4 5">
    <name type="scientific">Spizellomyces punctatus (strain DAOM BR117)</name>
    <dbReference type="NCBI Taxonomy" id="645134"/>
    <lineage>
        <taxon>Eukaryota</taxon>
        <taxon>Fungi</taxon>
        <taxon>Fungi incertae sedis</taxon>
        <taxon>Chytridiomycota</taxon>
        <taxon>Chytridiomycota incertae sedis</taxon>
        <taxon>Chytridiomycetes</taxon>
        <taxon>Spizellomycetales</taxon>
        <taxon>Spizellomycetaceae</taxon>
        <taxon>Spizellomyces</taxon>
    </lineage>
</organism>
<dbReference type="Pfam" id="PF08609">
    <property type="entry name" value="Fes1"/>
    <property type="match status" value="1"/>
</dbReference>
<comment type="similarity">
    <text evidence="1">Belongs to the FES1 family.</text>
</comment>
<evidence type="ECO:0000256" key="1">
    <source>
        <dbReference type="ARBA" id="ARBA00011045"/>
    </source>
</evidence>
<keyword evidence="2" id="KW-0677">Repeat</keyword>
<dbReference type="Gene3D" id="1.25.10.10">
    <property type="entry name" value="Leucine-rich Repeat Variant"/>
    <property type="match status" value="1"/>
</dbReference>
<evidence type="ECO:0000313" key="4">
    <source>
        <dbReference type="EMBL" id="KNC99601.1"/>
    </source>
</evidence>
<dbReference type="FunCoup" id="A0A0L0HF12">
    <property type="interactions" value="321"/>
</dbReference>
<gene>
    <name evidence="4" type="ORF">SPPG_04989</name>
</gene>
<dbReference type="GeneID" id="27688409"/>
<dbReference type="PANTHER" id="PTHR19316">
    <property type="entry name" value="PROTEIN FOLDING REGULATOR"/>
    <property type="match status" value="1"/>
</dbReference>
<evidence type="ECO:0000256" key="2">
    <source>
        <dbReference type="ARBA" id="ARBA00022737"/>
    </source>
</evidence>
<dbReference type="VEuPathDB" id="FungiDB:SPPG_04989"/>
<dbReference type="AlphaFoldDB" id="A0A0L0HF12"/>